<evidence type="ECO:0000256" key="9">
    <source>
        <dbReference type="ARBA" id="ARBA00043147"/>
    </source>
</evidence>
<name>A0A023WUP4_STUST</name>
<dbReference type="GO" id="GO:0160138">
    <property type="term" value="F:23S rRNA pseudouridine(2604) synthase activity"/>
    <property type="evidence" value="ECO:0007669"/>
    <property type="project" value="UniProtKB-EC"/>
</dbReference>
<evidence type="ECO:0000313" key="13">
    <source>
        <dbReference type="Proteomes" id="UP000025238"/>
    </source>
</evidence>
<gene>
    <name evidence="12" type="ORF">UIB01_14845</name>
</gene>
<evidence type="ECO:0000313" key="12">
    <source>
        <dbReference type="EMBL" id="AHY43686.1"/>
    </source>
</evidence>
<dbReference type="EMBL" id="CP007509">
    <property type="protein sequence ID" value="AHY43686.1"/>
    <property type="molecule type" value="Genomic_DNA"/>
</dbReference>
<evidence type="ECO:0000256" key="3">
    <source>
        <dbReference type="ARBA" id="ARBA00038922"/>
    </source>
</evidence>
<proteinExistence type="predicted"/>
<protein>
    <recommendedName>
        <fullName evidence="4">Dual-specificity RNA pseudouridine synthase RluF</fullName>
        <ecNumber evidence="3">5.4.99.21</ecNumber>
    </recommendedName>
    <alternativeName>
        <fullName evidence="6">23S rRNA pseudouridine(2604) synthase</fullName>
    </alternativeName>
    <alternativeName>
        <fullName evidence="8">Ribosomal large subunit pseudouridine synthase F</fullName>
    </alternativeName>
    <alternativeName>
        <fullName evidence="7">rRNA pseudouridylate synthase F</fullName>
    </alternativeName>
    <alternativeName>
        <fullName evidence="9">rRNA-uridine isomerase F</fullName>
    </alternativeName>
    <alternativeName>
        <fullName evidence="5">tRNA(Tyr) pseudouridine(35) synthase</fullName>
    </alternativeName>
</protein>
<accession>A0A023WUP4</accession>
<evidence type="ECO:0000256" key="4">
    <source>
        <dbReference type="ARBA" id="ARBA00039989"/>
    </source>
</evidence>
<dbReference type="Proteomes" id="UP000025238">
    <property type="component" value="Chromosome"/>
</dbReference>
<comment type="catalytic activity">
    <reaction evidence="1">
        <text>uridine(35) in tRNA(Tyr) = pseudouridine(35) in tRNA(Tyr)</text>
        <dbReference type="Rhea" id="RHEA:60556"/>
        <dbReference type="Rhea" id="RHEA-COMP:15607"/>
        <dbReference type="Rhea" id="RHEA-COMP:15608"/>
        <dbReference type="ChEBI" id="CHEBI:65314"/>
        <dbReference type="ChEBI" id="CHEBI:65315"/>
    </reaction>
</comment>
<dbReference type="GO" id="GO:0001522">
    <property type="term" value="P:pseudouridine synthesis"/>
    <property type="evidence" value="ECO:0007669"/>
    <property type="project" value="InterPro"/>
</dbReference>
<evidence type="ECO:0000256" key="7">
    <source>
        <dbReference type="ARBA" id="ARBA00042843"/>
    </source>
</evidence>
<evidence type="ECO:0000256" key="1">
    <source>
        <dbReference type="ARBA" id="ARBA00036390"/>
    </source>
</evidence>
<dbReference type="AlphaFoldDB" id="A0A023WUP4"/>
<dbReference type="Gene3D" id="3.30.2350.10">
    <property type="entry name" value="Pseudouridine synthase"/>
    <property type="match status" value="1"/>
</dbReference>
<dbReference type="InterPro" id="IPR036986">
    <property type="entry name" value="S4_RNA-bd_sf"/>
</dbReference>
<dbReference type="CDD" id="cd00165">
    <property type="entry name" value="S4"/>
    <property type="match status" value="1"/>
</dbReference>
<dbReference type="Pfam" id="PF01479">
    <property type="entry name" value="S4"/>
    <property type="match status" value="1"/>
</dbReference>
<dbReference type="PANTHER" id="PTHR47683">
    <property type="entry name" value="PSEUDOURIDINE SYNTHASE FAMILY PROTEIN-RELATED"/>
    <property type="match status" value="1"/>
</dbReference>
<dbReference type="Gene3D" id="3.10.290.10">
    <property type="entry name" value="RNA-binding S4 domain"/>
    <property type="match status" value="1"/>
</dbReference>
<dbReference type="GO" id="GO:0006396">
    <property type="term" value="P:RNA processing"/>
    <property type="evidence" value="ECO:0007669"/>
    <property type="project" value="UniProtKB-ARBA"/>
</dbReference>
<organism evidence="12 13">
    <name type="scientific">Stutzerimonas stutzeri</name>
    <name type="common">Pseudomonas stutzeri</name>
    <dbReference type="NCBI Taxonomy" id="316"/>
    <lineage>
        <taxon>Bacteria</taxon>
        <taxon>Pseudomonadati</taxon>
        <taxon>Pseudomonadota</taxon>
        <taxon>Gammaproteobacteria</taxon>
        <taxon>Pseudomonadales</taxon>
        <taxon>Pseudomonadaceae</taxon>
        <taxon>Stutzerimonas</taxon>
    </lineage>
</organism>
<reference evidence="12 13" key="1">
    <citation type="submission" date="2014-03" db="EMBL/GenBank/DDBJ databases">
        <title>Complete genome sequence of Pseudomonas stutzeri 19SMN4.</title>
        <authorList>
            <person name="Brunet-Galmes I."/>
            <person name="Nogales B."/>
            <person name="Busquets A."/>
            <person name="Pena A."/>
            <person name="Gomila M."/>
            <person name="Garcia-Valdes E."/>
            <person name="Lalucat J."/>
            <person name="Bennasar A."/>
            <person name="Bosch R."/>
        </authorList>
    </citation>
    <scope>NUCLEOTIDE SEQUENCE [LARGE SCALE GENOMIC DNA]</scope>
    <source>
        <strain evidence="12 13">19SMN4</strain>
    </source>
</reference>
<dbReference type="SUPFAM" id="SSF55120">
    <property type="entry name" value="Pseudouridine synthase"/>
    <property type="match status" value="1"/>
</dbReference>
<dbReference type="SMART" id="SM00363">
    <property type="entry name" value="S4"/>
    <property type="match status" value="1"/>
</dbReference>
<feature type="domain" description="RNA-binding S4" evidence="11">
    <location>
        <begin position="5"/>
        <end position="66"/>
    </location>
</feature>
<evidence type="ECO:0000256" key="2">
    <source>
        <dbReference type="ARBA" id="ARBA00036535"/>
    </source>
</evidence>
<dbReference type="InterPro" id="IPR050343">
    <property type="entry name" value="RsuA_PseudoU_synthase"/>
</dbReference>
<dbReference type="PANTHER" id="PTHR47683:SF2">
    <property type="entry name" value="RNA-BINDING S4 DOMAIN-CONTAINING PROTEIN"/>
    <property type="match status" value="1"/>
</dbReference>
<sequence>MTDPVRLAKRLAEQLGCSRREAELYIEGGWVTVDGELVEAPFLKVRPEQHVELRAGATAREIAPVTLLLHKPAGLVIDADADSVRRALLASEHWSDDPSRIEPLQRHLLQQNILLPLDPDASGLTVFSQQREVIRLLTSTRDKLEQEYVVEVSGEAEENGLALLAKGIGHRGKILPKAKVSWQSENRLRLVVKEPAPGEVRLLCEAIGLRVMACKRIRIGRLSMAKLPVGHWRIVGEHERF</sequence>
<dbReference type="OrthoDB" id="9807213at2"/>
<keyword evidence="10" id="KW-0694">RNA-binding</keyword>
<evidence type="ECO:0000256" key="8">
    <source>
        <dbReference type="ARBA" id="ARBA00042890"/>
    </source>
</evidence>
<evidence type="ECO:0000256" key="10">
    <source>
        <dbReference type="PROSITE-ProRule" id="PRU00182"/>
    </source>
</evidence>
<dbReference type="EC" id="5.4.99.21" evidence="3"/>
<dbReference type="GO" id="GO:0003723">
    <property type="term" value="F:RNA binding"/>
    <property type="evidence" value="ECO:0007669"/>
    <property type="project" value="UniProtKB-KW"/>
</dbReference>
<dbReference type="SUPFAM" id="SSF55174">
    <property type="entry name" value="Alpha-L RNA-binding motif"/>
    <property type="match status" value="1"/>
</dbReference>
<comment type="catalytic activity">
    <reaction evidence="2">
        <text>uridine(2604) in 23S rRNA = pseudouridine(2604) in 23S rRNA</text>
        <dbReference type="Rhea" id="RHEA:38875"/>
        <dbReference type="Rhea" id="RHEA-COMP:10093"/>
        <dbReference type="Rhea" id="RHEA-COMP:10094"/>
        <dbReference type="ChEBI" id="CHEBI:65314"/>
        <dbReference type="ChEBI" id="CHEBI:65315"/>
        <dbReference type="EC" id="5.4.99.21"/>
    </reaction>
</comment>
<evidence type="ECO:0000256" key="6">
    <source>
        <dbReference type="ARBA" id="ARBA00041697"/>
    </source>
</evidence>
<evidence type="ECO:0000256" key="5">
    <source>
        <dbReference type="ARBA" id="ARBA00041420"/>
    </source>
</evidence>
<dbReference type="PATRIC" id="fig|316.97.peg.2972"/>
<dbReference type="InterPro" id="IPR020103">
    <property type="entry name" value="PsdUridine_synth_cat_dom_sf"/>
</dbReference>
<dbReference type="KEGG" id="pstu:UIB01_14845"/>
<dbReference type="PROSITE" id="PS50889">
    <property type="entry name" value="S4"/>
    <property type="match status" value="1"/>
</dbReference>
<dbReference type="InterPro" id="IPR002942">
    <property type="entry name" value="S4_RNA-bd"/>
</dbReference>
<evidence type="ECO:0000259" key="11">
    <source>
        <dbReference type="SMART" id="SM00363"/>
    </source>
</evidence>